<comment type="function">
    <text evidence="5">Involved in formation and maintenance of cell shape.</text>
</comment>
<dbReference type="RefSeq" id="WP_124541010.1">
    <property type="nucleotide sequence ID" value="NZ_QUSW01000003.1"/>
</dbReference>
<reference evidence="8 9" key="2">
    <citation type="submission" date="2018-12" db="EMBL/GenBank/DDBJ databases">
        <title>Rhizobacter gummiphilus sp. nov., a rubber-degrading bacterium isolated from the soil of a botanical garden in Japan.</title>
        <authorList>
            <person name="Shunsuke S.S."/>
        </authorList>
    </citation>
    <scope>NUCLEOTIDE SEQUENCE [LARGE SCALE GENOMIC DNA]</scope>
    <source>
        <strain evidence="8 9">S-16</strain>
    </source>
</reference>
<evidence type="ECO:0000313" key="9">
    <source>
        <dbReference type="Proteomes" id="UP000267464"/>
    </source>
</evidence>
<dbReference type="PANTHER" id="PTHR34138:SF1">
    <property type="entry name" value="CELL SHAPE-DETERMINING PROTEIN MREC"/>
    <property type="match status" value="1"/>
</dbReference>
<sequence length="308" mass="32988">MVTPLGTLDRTPPPFFRQGPSALTKLMFFSALAVFLMVADTRLKITQPLRTVVATVLNPVERILRVPIDAWNGAGDYAMGLQHALSSEAQARAKLAQQAERSSRVEQLQAENKRLRDLLTLRPALVVKSLPAEVLYEASDPYSRKVIIDRGMAQGVALASPVINEAGVLGQVTRVYPLSSEVTLLTDKEAAIPVLNVRTQARAAAYGTATGLELRFQAGNADVLPGDILQTSGVDGVYPPGIAVAKVMTVDRKVDTGFARVTLAPSAPPDGVRHVLVLEPVGLQLPPKPEPVPEESAKAGKTRKAVKK</sequence>
<evidence type="ECO:0000256" key="4">
    <source>
        <dbReference type="ARBA" id="ARBA00032089"/>
    </source>
</evidence>
<evidence type="ECO:0000256" key="5">
    <source>
        <dbReference type="PIRNR" id="PIRNR038471"/>
    </source>
</evidence>
<dbReference type="Pfam" id="PF04085">
    <property type="entry name" value="MreC"/>
    <property type="match status" value="1"/>
</dbReference>
<reference evidence="8 9" key="1">
    <citation type="submission" date="2018-08" db="EMBL/GenBank/DDBJ databases">
        <authorList>
            <person name="Khan S.A."/>
            <person name="Jeon C.O."/>
            <person name="Chun B.H."/>
            <person name="Jeong S.E."/>
        </authorList>
    </citation>
    <scope>NUCLEOTIDE SEQUENCE [LARGE SCALE GENOMIC DNA]</scope>
    <source>
        <strain evidence="8 9">S-16</strain>
    </source>
</reference>
<organism evidence="8 9">
    <name type="scientific">Piscinibacter terrae</name>
    <dbReference type="NCBI Taxonomy" id="2496871"/>
    <lineage>
        <taxon>Bacteria</taxon>
        <taxon>Pseudomonadati</taxon>
        <taxon>Pseudomonadota</taxon>
        <taxon>Betaproteobacteria</taxon>
        <taxon>Burkholderiales</taxon>
        <taxon>Sphaerotilaceae</taxon>
        <taxon>Piscinibacter</taxon>
    </lineage>
</organism>
<keyword evidence="9" id="KW-1185">Reference proteome</keyword>
<dbReference type="PIRSF" id="PIRSF038471">
    <property type="entry name" value="MreC"/>
    <property type="match status" value="1"/>
</dbReference>
<dbReference type="InterPro" id="IPR042177">
    <property type="entry name" value="Cell/Rod_1"/>
</dbReference>
<keyword evidence="3 5" id="KW-0133">Cell shape</keyword>
<dbReference type="PANTHER" id="PTHR34138">
    <property type="entry name" value="CELL SHAPE-DETERMINING PROTEIN MREC"/>
    <property type="match status" value="1"/>
</dbReference>
<dbReference type="AlphaFoldDB" id="A0A3N7HQH1"/>
<dbReference type="InterPro" id="IPR055342">
    <property type="entry name" value="MreC_beta-barrel_core"/>
</dbReference>
<evidence type="ECO:0000256" key="1">
    <source>
        <dbReference type="ARBA" id="ARBA00009369"/>
    </source>
</evidence>
<dbReference type="Proteomes" id="UP000267464">
    <property type="component" value="Unassembled WGS sequence"/>
</dbReference>
<evidence type="ECO:0000256" key="6">
    <source>
        <dbReference type="SAM" id="MobiDB-lite"/>
    </source>
</evidence>
<dbReference type="EMBL" id="QUSW01000003">
    <property type="protein sequence ID" value="RQP24477.1"/>
    <property type="molecule type" value="Genomic_DNA"/>
</dbReference>
<dbReference type="GO" id="GO:0008360">
    <property type="term" value="P:regulation of cell shape"/>
    <property type="evidence" value="ECO:0007669"/>
    <property type="project" value="UniProtKB-KW"/>
</dbReference>
<dbReference type="Gene3D" id="2.40.10.340">
    <property type="entry name" value="Rod shape-determining protein MreC, domain 1"/>
    <property type="match status" value="1"/>
</dbReference>
<dbReference type="InterPro" id="IPR007221">
    <property type="entry name" value="MreC"/>
</dbReference>
<dbReference type="GO" id="GO:0005886">
    <property type="term" value="C:plasma membrane"/>
    <property type="evidence" value="ECO:0007669"/>
    <property type="project" value="TreeGrafter"/>
</dbReference>
<name>A0A3N7HQH1_9BURK</name>
<dbReference type="NCBIfam" id="TIGR00219">
    <property type="entry name" value="mreC"/>
    <property type="match status" value="1"/>
</dbReference>
<protein>
    <recommendedName>
        <fullName evidence="2 5">Cell shape-determining protein MreC</fullName>
    </recommendedName>
    <alternativeName>
        <fullName evidence="4 5">Cell shape protein MreC</fullName>
    </alternativeName>
</protein>
<evidence type="ECO:0000256" key="2">
    <source>
        <dbReference type="ARBA" id="ARBA00013855"/>
    </source>
</evidence>
<proteinExistence type="inferred from homology"/>
<evidence type="ECO:0000256" key="3">
    <source>
        <dbReference type="ARBA" id="ARBA00022960"/>
    </source>
</evidence>
<evidence type="ECO:0000313" key="8">
    <source>
        <dbReference type="EMBL" id="RQP24477.1"/>
    </source>
</evidence>
<dbReference type="Gene3D" id="2.40.10.350">
    <property type="entry name" value="Rod shape-determining protein MreC, domain 2"/>
    <property type="match status" value="1"/>
</dbReference>
<feature type="domain" description="Rod shape-determining protein MreC beta-barrel core" evidence="7">
    <location>
        <begin position="134"/>
        <end position="278"/>
    </location>
</feature>
<evidence type="ECO:0000259" key="7">
    <source>
        <dbReference type="Pfam" id="PF04085"/>
    </source>
</evidence>
<dbReference type="InterPro" id="IPR042175">
    <property type="entry name" value="Cell/Rod_MreC_2"/>
</dbReference>
<comment type="caution">
    <text evidence="8">The sequence shown here is derived from an EMBL/GenBank/DDBJ whole genome shotgun (WGS) entry which is preliminary data.</text>
</comment>
<feature type="region of interest" description="Disordered" evidence="6">
    <location>
        <begin position="284"/>
        <end position="308"/>
    </location>
</feature>
<gene>
    <name evidence="8" type="primary">mreC</name>
    <name evidence="8" type="ORF">DZC73_14420</name>
</gene>
<comment type="similarity">
    <text evidence="1 5">Belongs to the MreC family.</text>
</comment>
<accession>A0A3N7HQH1</accession>
<dbReference type="OrthoDB" id="9808025at2"/>